<keyword evidence="4 11" id="KW-0812">Transmembrane</keyword>
<evidence type="ECO:0000256" key="1">
    <source>
        <dbReference type="ARBA" id="ARBA00004651"/>
    </source>
</evidence>
<dbReference type="GO" id="GO:0004888">
    <property type="term" value="F:transmembrane signaling receptor activity"/>
    <property type="evidence" value="ECO:0007669"/>
    <property type="project" value="TreeGrafter"/>
</dbReference>
<reference evidence="13" key="1">
    <citation type="journal article" date="2020" name="mSystems">
        <title>Genome- and Community-Level Interaction Insights into Carbon Utilization and Element Cycling Functions of Hydrothermarchaeota in Hydrothermal Sediment.</title>
        <authorList>
            <person name="Zhou Z."/>
            <person name="Liu Y."/>
            <person name="Xu W."/>
            <person name="Pan J."/>
            <person name="Luo Z.H."/>
            <person name="Li M."/>
        </authorList>
    </citation>
    <scope>NUCLEOTIDE SEQUENCE [LARGE SCALE GENOMIC DNA]</scope>
    <source>
        <strain evidence="13">SpSt-456</strain>
    </source>
</reference>
<keyword evidence="9" id="KW-0175">Coiled coil</keyword>
<comment type="caution">
    <text evidence="13">The sequence shown here is derived from an EMBL/GenBank/DDBJ whole genome shotgun (WGS) entry which is preliminary data.</text>
</comment>
<keyword evidence="3" id="KW-0488">Methylation</keyword>
<evidence type="ECO:0000256" key="2">
    <source>
        <dbReference type="ARBA" id="ARBA00022475"/>
    </source>
</evidence>
<dbReference type="CDD" id="cd12912">
    <property type="entry name" value="PDC2_MCP_like"/>
    <property type="match status" value="1"/>
</dbReference>
<organism evidence="13">
    <name type="scientific">Desulfacinum infernum</name>
    <dbReference type="NCBI Taxonomy" id="35837"/>
    <lineage>
        <taxon>Bacteria</taxon>
        <taxon>Pseudomonadati</taxon>
        <taxon>Thermodesulfobacteriota</taxon>
        <taxon>Syntrophobacteria</taxon>
        <taxon>Syntrophobacterales</taxon>
        <taxon>Syntrophobacteraceae</taxon>
        <taxon>Desulfacinum</taxon>
    </lineage>
</organism>
<dbReference type="PANTHER" id="PTHR43531">
    <property type="entry name" value="PROTEIN ICFG"/>
    <property type="match status" value="1"/>
</dbReference>
<feature type="compositionally biased region" description="Basic residues" evidence="10">
    <location>
        <begin position="595"/>
        <end position="605"/>
    </location>
</feature>
<dbReference type="InterPro" id="IPR051310">
    <property type="entry name" value="MCP_chemotaxis"/>
</dbReference>
<dbReference type="GO" id="GO:0005886">
    <property type="term" value="C:plasma membrane"/>
    <property type="evidence" value="ECO:0007669"/>
    <property type="project" value="UniProtKB-SubCell"/>
</dbReference>
<evidence type="ECO:0000256" key="4">
    <source>
        <dbReference type="ARBA" id="ARBA00022692"/>
    </source>
</evidence>
<dbReference type="GO" id="GO:0006935">
    <property type="term" value="P:chemotaxis"/>
    <property type="evidence" value="ECO:0007669"/>
    <property type="project" value="TreeGrafter"/>
</dbReference>
<dbReference type="Gene3D" id="3.30.450.20">
    <property type="entry name" value="PAS domain"/>
    <property type="match status" value="2"/>
</dbReference>
<dbReference type="PANTHER" id="PTHR43531:SF14">
    <property type="entry name" value="METHYL-ACCEPTING CHEMOTAXIS PROTEIN I-RELATED"/>
    <property type="match status" value="1"/>
</dbReference>
<keyword evidence="5 11" id="KW-1133">Transmembrane helix</keyword>
<dbReference type="SUPFAM" id="SSF58104">
    <property type="entry name" value="Methyl-accepting chemotaxis protein (MCP) signaling domain"/>
    <property type="match status" value="1"/>
</dbReference>
<evidence type="ECO:0000313" key="13">
    <source>
        <dbReference type="EMBL" id="HFK96032.1"/>
    </source>
</evidence>
<evidence type="ECO:0000256" key="3">
    <source>
        <dbReference type="ARBA" id="ARBA00022481"/>
    </source>
</evidence>
<name>A0A831ZW44_9BACT</name>
<evidence type="ECO:0000256" key="11">
    <source>
        <dbReference type="SAM" id="Phobius"/>
    </source>
</evidence>
<evidence type="ECO:0000256" key="9">
    <source>
        <dbReference type="SAM" id="Coils"/>
    </source>
</evidence>
<dbReference type="SMART" id="SM00283">
    <property type="entry name" value="MA"/>
    <property type="match status" value="1"/>
</dbReference>
<evidence type="ECO:0000256" key="6">
    <source>
        <dbReference type="ARBA" id="ARBA00023136"/>
    </source>
</evidence>
<comment type="subcellular location">
    <subcellularLocation>
        <location evidence="1">Cell membrane</location>
        <topology evidence="1">Multi-pass membrane protein</topology>
    </subcellularLocation>
</comment>
<keyword evidence="8" id="KW-0807">Transducer</keyword>
<gene>
    <name evidence="13" type="ORF">ENS06_01755</name>
</gene>
<dbReference type="AlphaFoldDB" id="A0A831ZW44"/>
<dbReference type="SUPFAM" id="SSF103190">
    <property type="entry name" value="Sensory domain-like"/>
    <property type="match status" value="1"/>
</dbReference>
<dbReference type="CDD" id="cd12914">
    <property type="entry name" value="PDC1_DGC_like"/>
    <property type="match status" value="1"/>
</dbReference>
<accession>A0A831ZW44</accession>
<feature type="region of interest" description="Disordered" evidence="10">
    <location>
        <begin position="591"/>
        <end position="671"/>
    </location>
</feature>
<dbReference type="GO" id="GO:0007165">
    <property type="term" value="P:signal transduction"/>
    <property type="evidence" value="ECO:0007669"/>
    <property type="project" value="UniProtKB-KW"/>
</dbReference>
<dbReference type="PROSITE" id="PS50111">
    <property type="entry name" value="CHEMOTAXIS_TRANSDUC_2"/>
    <property type="match status" value="1"/>
</dbReference>
<feature type="compositionally biased region" description="Acidic residues" evidence="10">
    <location>
        <begin position="662"/>
        <end position="671"/>
    </location>
</feature>
<evidence type="ECO:0000256" key="7">
    <source>
        <dbReference type="ARBA" id="ARBA00029447"/>
    </source>
</evidence>
<keyword evidence="6 11" id="KW-0472">Membrane</keyword>
<dbReference type="InterPro" id="IPR033479">
    <property type="entry name" value="dCache_1"/>
</dbReference>
<dbReference type="EMBL" id="DSTK01000009">
    <property type="protein sequence ID" value="HFK96032.1"/>
    <property type="molecule type" value="Genomic_DNA"/>
</dbReference>
<evidence type="ECO:0000256" key="5">
    <source>
        <dbReference type="ARBA" id="ARBA00022989"/>
    </source>
</evidence>
<dbReference type="InterPro" id="IPR029151">
    <property type="entry name" value="Sensor-like_sf"/>
</dbReference>
<dbReference type="InterPro" id="IPR004089">
    <property type="entry name" value="MCPsignal_dom"/>
</dbReference>
<evidence type="ECO:0000256" key="8">
    <source>
        <dbReference type="PROSITE-ProRule" id="PRU00284"/>
    </source>
</evidence>
<evidence type="ECO:0000259" key="12">
    <source>
        <dbReference type="PROSITE" id="PS50111"/>
    </source>
</evidence>
<feature type="coiled-coil region" evidence="9">
    <location>
        <begin position="357"/>
        <end position="422"/>
    </location>
</feature>
<evidence type="ECO:0000256" key="10">
    <source>
        <dbReference type="SAM" id="MobiDB-lite"/>
    </source>
</evidence>
<dbReference type="Pfam" id="PF02743">
    <property type="entry name" value="dCache_1"/>
    <property type="match status" value="1"/>
</dbReference>
<keyword evidence="2" id="KW-1003">Cell membrane</keyword>
<proteinExistence type="inferred from homology"/>
<comment type="similarity">
    <text evidence="7">Belongs to the methyl-accepting chemotaxis (MCP) protein family.</text>
</comment>
<dbReference type="Gene3D" id="1.10.287.950">
    <property type="entry name" value="Methyl-accepting chemotaxis protein"/>
    <property type="match status" value="1"/>
</dbReference>
<feature type="transmembrane region" description="Helical" evidence="11">
    <location>
        <begin position="299"/>
        <end position="320"/>
    </location>
</feature>
<dbReference type="Pfam" id="PF00015">
    <property type="entry name" value="MCPsignal"/>
    <property type="match status" value="1"/>
</dbReference>
<sequence>MRTWTLRRKLLVVGGVLVFVSLTVSGIFSGWKAASALRQNAEQAAIAQAQGLAAMVAAVLDGEKWSARALASVDTLAAASEKVATHGPEAAQGEIEALNKELLSLLKNIGDNYEGVFVSDAAGTLYAGTTPDGKTDVYKGVKIAERPYFQMAKAAGEAVIGEPVISKVSNQPVVVVAVPLKGPDGSFRGVLGLTARIDFLIETLSKTKVGKTGYAYMVDRNGVAISHPVKENILKLDLTKTPGLENLAKAMATQTAGVVDYVFKGEKKISGYAPVGINGWMVGATQPASEFLEPVRRQVMGMVSIGGIALLMTLAVFYVFSQKVTAPIMEAVDGLNAGAEQVAAAASQVAGASQQLAEGTSEQAASLEETSSALEEMASMTRQNADNANQADGIVKAALKDIQEAQRSMQALTQSMAQIASASEETQKIIKTIDEIAFQTNLLALNAAVEAARAGEAGAGFAVVADEVRNLAMRAADAARTTAQLIEDTVNKVHEGDRVLAQANDAFGKVSQGSTRIGELVGEIAAASGEQAEGIDQVNRAVAEMDKVIQRNAANAEESASAAEELNAQAEQMRGFVSKLAAMVGTVQTADRSGMAKKGRFRKTGKASTGETVRGSRSEHFPGHRAGMGTRRESAPMPDPARGPRGGGNGSAAARRKPEELIPFEEDFQDF</sequence>
<feature type="domain" description="Methyl-accepting transducer" evidence="12">
    <location>
        <begin position="338"/>
        <end position="567"/>
    </location>
</feature>
<protein>
    <submittedName>
        <fullName evidence="13">Methyl-accepting chemotaxis protein</fullName>
    </submittedName>
</protein>